<feature type="domain" description="Cation efflux protein cytoplasmic" evidence="11">
    <location>
        <begin position="295"/>
        <end position="352"/>
    </location>
</feature>
<dbReference type="InterPro" id="IPR027469">
    <property type="entry name" value="Cation_efflux_TMD_sf"/>
</dbReference>
<dbReference type="InterPro" id="IPR036837">
    <property type="entry name" value="Cation_efflux_CTD_sf"/>
</dbReference>
<keyword evidence="7 9" id="KW-0472">Membrane</keyword>
<reference evidence="13" key="1">
    <citation type="submission" date="2017-01" db="EMBL/GenBank/DDBJ databases">
        <title>Comparative genomics of anhydrobiosis in the tardigrade Hypsibius dujardini.</title>
        <authorList>
            <person name="Yoshida Y."/>
            <person name="Koutsovoulos G."/>
            <person name="Laetsch D."/>
            <person name="Stevens L."/>
            <person name="Kumar S."/>
            <person name="Horikawa D."/>
            <person name="Ishino K."/>
            <person name="Komine S."/>
            <person name="Tomita M."/>
            <person name="Blaxter M."/>
            <person name="Arakawa K."/>
        </authorList>
    </citation>
    <scope>NUCLEOTIDE SEQUENCE [LARGE SCALE GENOMIC DNA]</scope>
    <source>
        <strain evidence="13">Z151</strain>
    </source>
</reference>
<dbReference type="InterPro" id="IPR058533">
    <property type="entry name" value="Cation_efflux_TM"/>
</dbReference>
<evidence type="ECO:0000256" key="3">
    <source>
        <dbReference type="ARBA" id="ARBA00022448"/>
    </source>
</evidence>
<dbReference type="AlphaFoldDB" id="A0A1W0X024"/>
<feature type="transmembrane region" description="Helical" evidence="9">
    <location>
        <begin position="75"/>
        <end position="94"/>
    </location>
</feature>
<evidence type="ECO:0000256" key="8">
    <source>
        <dbReference type="SAM" id="MobiDB-lite"/>
    </source>
</evidence>
<dbReference type="InterPro" id="IPR027470">
    <property type="entry name" value="Cation_efflux_CTD"/>
</dbReference>
<dbReference type="GO" id="GO:0010312">
    <property type="term" value="P:detoxification of zinc ion"/>
    <property type="evidence" value="ECO:0007669"/>
    <property type="project" value="TreeGrafter"/>
</dbReference>
<comment type="subcellular location">
    <subcellularLocation>
        <location evidence="1">Membrane</location>
        <topology evidence="1">Multi-pass membrane protein</topology>
    </subcellularLocation>
</comment>
<dbReference type="SUPFAM" id="SSF160240">
    <property type="entry name" value="Cation efflux protein cytoplasmic domain-like"/>
    <property type="match status" value="1"/>
</dbReference>
<evidence type="ECO:0000256" key="4">
    <source>
        <dbReference type="ARBA" id="ARBA00022692"/>
    </source>
</evidence>
<dbReference type="PANTHER" id="PTHR45820:SF4">
    <property type="entry name" value="ZINC TRANSPORTER 63C, ISOFORM F"/>
    <property type="match status" value="1"/>
</dbReference>
<dbReference type="GO" id="GO:0005385">
    <property type="term" value="F:zinc ion transmembrane transporter activity"/>
    <property type="evidence" value="ECO:0007669"/>
    <property type="project" value="TreeGrafter"/>
</dbReference>
<organism evidence="12 13">
    <name type="scientific">Hypsibius exemplaris</name>
    <name type="common">Freshwater tardigrade</name>
    <dbReference type="NCBI Taxonomy" id="2072580"/>
    <lineage>
        <taxon>Eukaryota</taxon>
        <taxon>Metazoa</taxon>
        <taxon>Ecdysozoa</taxon>
        <taxon>Tardigrada</taxon>
        <taxon>Eutardigrada</taxon>
        <taxon>Parachela</taxon>
        <taxon>Hypsibioidea</taxon>
        <taxon>Hypsibiidae</taxon>
        <taxon>Hypsibius</taxon>
    </lineage>
</organism>
<feature type="domain" description="Cation efflux protein transmembrane" evidence="10">
    <location>
        <begin position="9"/>
        <end position="291"/>
    </location>
</feature>
<evidence type="ECO:0000256" key="1">
    <source>
        <dbReference type="ARBA" id="ARBA00004141"/>
    </source>
</evidence>
<proteinExistence type="inferred from homology"/>
<dbReference type="PANTHER" id="PTHR45820">
    <property type="entry name" value="FI23527P1"/>
    <property type="match status" value="1"/>
</dbReference>
<dbReference type="OrthoDB" id="29444at2759"/>
<sequence length="470" mass="50929">MKFGKTGRLLAMLSVTAGFFLVELVVGYMCHSMALVADSFHMLSDVLALLVAFLSVRISKRTSTKNTFGWARAEVLGALVNSVFLMALCFSIFVESIDRFHNPHPVSDPILVLVVGCVGLAVNLFGLLIFHQHSHGGGDSHGHGGHGHSHGSHGHSHGSHGHSHGKKDKKGDKGKSGTPEEKLEESLLAKQRLSEDHIHPNEAQASGELAVVADIPQPRIASSSQLNMRGVFLHVLGDALGSVVVIISALVIKFTNWEYEDYIDPAMSILLVLIISYTTLPLLRESALILMQTVPTHIEIEDIRTRLQQIEGVLAVHELHIWQLAGDRIIASAHIRCHNLQEYMRVAGKIKQFFHDVGIHSTTMQPEFDEVSVNPNDDSLTNPINPMSTCIIACPTDAKGCAESVCCRKPAANGKVTVVVDRPISQSLDGQARALESVLTDGRVPPDSVFSPPPPSSYSVVLDLPKKGGD</sequence>
<dbReference type="Proteomes" id="UP000192578">
    <property type="component" value="Unassembled WGS sequence"/>
</dbReference>
<evidence type="ECO:0000313" key="12">
    <source>
        <dbReference type="EMBL" id="OQV20775.1"/>
    </source>
</evidence>
<keyword evidence="6 9" id="KW-1133">Transmembrane helix</keyword>
<dbReference type="Pfam" id="PF16916">
    <property type="entry name" value="ZT_dimer"/>
    <property type="match status" value="1"/>
</dbReference>
<keyword evidence="13" id="KW-1185">Reference proteome</keyword>
<dbReference type="Gene3D" id="1.20.1510.10">
    <property type="entry name" value="Cation efflux protein transmembrane domain"/>
    <property type="match status" value="1"/>
</dbReference>
<evidence type="ECO:0000256" key="2">
    <source>
        <dbReference type="ARBA" id="ARBA00008873"/>
    </source>
</evidence>
<dbReference type="Pfam" id="PF01545">
    <property type="entry name" value="Cation_efflux"/>
    <property type="match status" value="1"/>
</dbReference>
<evidence type="ECO:0000259" key="11">
    <source>
        <dbReference type="Pfam" id="PF16916"/>
    </source>
</evidence>
<comment type="caution">
    <text evidence="12">The sequence shown here is derived from an EMBL/GenBank/DDBJ whole genome shotgun (WGS) entry which is preliminary data.</text>
</comment>
<evidence type="ECO:0000256" key="7">
    <source>
        <dbReference type="ARBA" id="ARBA00023136"/>
    </source>
</evidence>
<gene>
    <name evidence="12" type="ORF">BV898_05352</name>
</gene>
<protein>
    <submittedName>
        <fullName evidence="12">Zinc transporter 1</fullName>
    </submittedName>
</protein>
<accession>A0A1W0X024</accession>
<feature type="region of interest" description="Disordered" evidence="8">
    <location>
        <begin position="136"/>
        <end position="185"/>
    </location>
</feature>
<feature type="transmembrane region" description="Helical" evidence="9">
    <location>
        <begin position="35"/>
        <end position="54"/>
    </location>
</feature>
<name>A0A1W0X024_HYPEX</name>
<keyword evidence="3" id="KW-0813">Transport</keyword>
<feature type="compositionally biased region" description="Basic residues" evidence="8">
    <location>
        <begin position="143"/>
        <end position="168"/>
    </location>
</feature>
<feature type="transmembrane region" description="Helical" evidence="9">
    <location>
        <begin position="110"/>
        <end position="130"/>
    </location>
</feature>
<feature type="transmembrane region" description="Helical" evidence="9">
    <location>
        <begin position="266"/>
        <end position="283"/>
    </location>
</feature>
<evidence type="ECO:0000256" key="5">
    <source>
        <dbReference type="ARBA" id="ARBA00022833"/>
    </source>
</evidence>
<dbReference type="InterPro" id="IPR002524">
    <property type="entry name" value="Cation_efflux"/>
</dbReference>
<keyword evidence="5" id="KW-0862">Zinc</keyword>
<feature type="transmembrane region" description="Helical" evidence="9">
    <location>
        <begin position="231"/>
        <end position="254"/>
    </location>
</feature>
<feature type="region of interest" description="Disordered" evidence="8">
    <location>
        <begin position="440"/>
        <end position="470"/>
    </location>
</feature>
<dbReference type="GO" id="GO:0006882">
    <property type="term" value="P:intracellular zinc ion homeostasis"/>
    <property type="evidence" value="ECO:0007669"/>
    <property type="project" value="TreeGrafter"/>
</dbReference>
<evidence type="ECO:0000256" key="9">
    <source>
        <dbReference type="SAM" id="Phobius"/>
    </source>
</evidence>
<dbReference type="SUPFAM" id="SSF161111">
    <property type="entry name" value="Cation efflux protein transmembrane domain-like"/>
    <property type="match status" value="1"/>
</dbReference>
<comment type="similarity">
    <text evidence="2">Belongs to the cation diffusion facilitator (CDF) transporter (TC 2.A.4) family. SLC30A subfamily.</text>
</comment>
<evidence type="ECO:0000259" key="10">
    <source>
        <dbReference type="Pfam" id="PF01545"/>
    </source>
</evidence>
<evidence type="ECO:0000256" key="6">
    <source>
        <dbReference type="ARBA" id="ARBA00022989"/>
    </source>
</evidence>
<keyword evidence="4 9" id="KW-0812">Transmembrane</keyword>
<dbReference type="EMBL" id="MTYJ01000028">
    <property type="protein sequence ID" value="OQV20775.1"/>
    <property type="molecule type" value="Genomic_DNA"/>
</dbReference>
<feature type="transmembrane region" description="Helical" evidence="9">
    <location>
        <begin position="9"/>
        <end position="29"/>
    </location>
</feature>
<dbReference type="NCBIfam" id="TIGR01297">
    <property type="entry name" value="CDF"/>
    <property type="match status" value="1"/>
</dbReference>
<feature type="compositionally biased region" description="Basic and acidic residues" evidence="8">
    <location>
        <begin position="169"/>
        <end position="185"/>
    </location>
</feature>
<evidence type="ECO:0000313" key="13">
    <source>
        <dbReference type="Proteomes" id="UP000192578"/>
    </source>
</evidence>
<dbReference type="GO" id="GO:0016020">
    <property type="term" value="C:membrane"/>
    <property type="evidence" value="ECO:0007669"/>
    <property type="project" value="UniProtKB-SubCell"/>
</dbReference>